<organism evidence="1 2">
    <name type="scientific">Raoultella ornithinolytica</name>
    <name type="common">Klebsiella ornithinolytica</name>
    <dbReference type="NCBI Taxonomy" id="54291"/>
    <lineage>
        <taxon>Bacteria</taxon>
        <taxon>Pseudomonadati</taxon>
        <taxon>Pseudomonadota</taxon>
        <taxon>Gammaproteobacteria</taxon>
        <taxon>Enterobacterales</taxon>
        <taxon>Enterobacteriaceae</taxon>
        <taxon>Klebsiella/Raoultella group</taxon>
        <taxon>Raoultella</taxon>
    </lineage>
</organism>
<gene>
    <name evidence="1" type="ORF">EC841_10165</name>
</gene>
<protein>
    <submittedName>
        <fullName evidence="1">Uncharacterized protein</fullName>
    </submittedName>
</protein>
<dbReference type="Proteomes" id="UP000295263">
    <property type="component" value="Unassembled WGS sequence"/>
</dbReference>
<proteinExistence type="predicted"/>
<dbReference type="AlphaFoldDB" id="A0ABD7QN16"/>
<reference evidence="1 2" key="1">
    <citation type="submission" date="2019-03" db="EMBL/GenBank/DDBJ databases">
        <title>Genomic analyses of the natural microbiome of Caenorhabditis elegans.</title>
        <authorList>
            <person name="Samuel B."/>
        </authorList>
    </citation>
    <scope>NUCLEOTIDE SEQUENCE [LARGE SCALE GENOMIC DNA]</scope>
    <source>
        <strain evidence="1 2">JUb54</strain>
    </source>
</reference>
<name>A0ABD7QN16_RAOOR</name>
<sequence>MTIADDLSRLAQVLNGASSRVEASYTVICLEESIITVNSPEIIRLLQSLGYKKATDCIEKNEVWLDRQALSWNDSLIYENIESFWSRVNTLSSLPNNYIIGTPLIFPATKNESIEKIHIFFMWKDILSLISDHHNNDCSVLFFTNDNKSFTVELKHSLQYSEIESLSNASLKYEIIKELFDTIKIKDLHKSERKLVIRSAINEVFKANSLFNFLDLLNSTEHIRKKYDELYEVYTKRFSVNKILNELDEKNLEFTSKINEFISSNQTKALTIPGALIAAGGLVKANETTEAILIIVGLWMIKRVNYISVEIFNETFDNLRFRVESAFDKYLKFEENKEIKDSADSIKSSIIGLIDKAKNRMRTVKHLASAMFYGGLIYVGYKQFPAFFEKSTVNLFYFLCHTLSKHC</sequence>
<comment type="caution">
    <text evidence="1">The sequence shown here is derived from an EMBL/GenBank/DDBJ whole genome shotgun (WGS) entry which is preliminary data.</text>
</comment>
<evidence type="ECO:0000313" key="1">
    <source>
        <dbReference type="EMBL" id="TCQ76256.1"/>
    </source>
</evidence>
<evidence type="ECO:0000313" key="2">
    <source>
        <dbReference type="Proteomes" id="UP000295263"/>
    </source>
</evidence>
<dbReference type="EMBL" id="SLYQ01000001">
    <property type="protein sequence ID" value="TCQ76256.1"/>
    <property type="molecule type" value="Genomic_DNA"/>
</dbReference>
<dbReference type="RefSeq" id="WP_115192528.1">
    <property type="nucleotide sequence ID" value="NZ_SLYQ01000001.1"/>
</dbReference>
<accession>A0ABD7QN16</accession>